<protein>
    <submittedName>
        <fullName evidence="1">Uncharacterized protein</fullName>
    </submittedName>
</protein>
<organism evidence="1 2">
    <name type="scientific">Batillaria attramentaria</name>
    <dbReference type="NCBI Taxonomy" id="370345"/>
    <lineage>
        <taxon>Eukaryota</taxon>
        <taxon>Metazoa</taxon>
        <taxon>Spiralia</taxon>
        <taxon>Lophotrochozoa</taxon>
        <taxon>Mollusca</taxon>
        <taxon>Gastropoda</taxon>
        <taxon>Caenogastropoda</taxon>
        <taxon>Sorbeoconcha</taxon>
        <taxon>Cerithioidea</taxon>
        <taxon>Batillariidae</taxon>
        <taxon>Batillaria</taxon>
    </lineage>
</organism>
<dbReference type="Proteomes" id="UP001519460">
    <property type="component" value="Unassembled WGS sequence"/>
</dbReference>
<reference evidence="1 2" key="1">
    <citation type="journal article" date="2023" name="Sci. Data">
        <title>Genome assembly of the Korean intertidal mud-creeper Batillaria attramentaria.</title>
        <authorList>
            <person name="Patra A.K."/>
            <person name="Ho P.T."/>
            <person name="Jun S."/>
            <person name="Lee S.J."/>
            <person name="Kim Y."/>
            <person name="Won Y.J."/>
        </authorList>
    </citation>
    <scope>NUCLEOTIDE SEQUENCE [LARGE SCALE GENOMIC DNA]</scope>
    <source>
        <strain evidence="1">Wonlab-2016</strain>
    </source>
</reference>
<dbReference type="EMBL" id="JACVVK020000005">
    <property type="protein sequence ID" value="KAK7506994.1"/>
    <property type="molecule type" value="Genomic_DNA"/>
</dbReference>
<keyword evidence="2" id="KW-1185">Reference proteome</keyword>
<proteinExistence type="predicted"/>
<gene>
    <name evidence="1" type="ORF">BaRGS_00001845</name>
</gene>
<comment type="caution">
    <text evidence="1">The sequence shown here is derived from an EMBL/GenBank/DDBJ whole genome shotgun (WGS) entry which is preliminary data.</text>
</comment>
<evidence type="ECO:0000313" key="1">
    <source>
        <dbReference type="EMBL" id="KAK7506994.1"/>
    </source>
</evidence>
<evidence type="ECO:0000313" key="2">
    <source>
        <dbReference type="Proteomes" id="UP001519460"/>
    </source>
</evidence>
<name>A0ABD0M6E7_9CAEN</name>
<dbReference type="AlphaFoldDB" id="A0ABD0M6E7"/>
<sequence>MLDNYEYYRTSGTSARCMTSCDLVAVLERKLRLLFCSVCVQLKKKPRDKPLLRRKSELPHDLSMVKALESHKRADEYLVTSSETTN</sequence>
<accession>A0ABD0M6E7</accession>